<feature type="domain" description="SHSP" evidence="3">
    <location>
        <begin position="50"/>
        <end position="157"/>
    </location>
</feature>
<dbReference type="GO" id="GO:0042026">
    <property type="term" value="P:protein refolding"/>
    <property type="evidence" value="ECO:0007669"/>
    <property type="project" value="TreeGrafter"/>
</dbReference>
<organism evidence="4">
    <name type="scientific">Bursaphelenchus xylophilus</name>
    <name type="common">Pinewood nematode worm</name>
    <name type="synonym">Aphelenchoides xylophilus</name>
    <dbReference type="NCBI Taxonomy" id="6326"/>
    <lineage>
        <taxon>Eukaryota</taxon>
        <taxon>Metazoa</taxon>
        <taxon>Ecdysozoa</taxon>
        <taxon>Nematoda</taxon>
        <taxon>Chromadorea</taxon>
        <taxon>Rhabditida</taxon>
        <taxon>Tylenchina</taxon>
        <taxon>Tylenchomorpha</taxon>
        <taxon>Aphelenchoidea</taxon>
        <taxon>Aphelenchoididae</taxon>
        <taxon>Bursaphelenchus</taxon>
    </lineage>
</organism>
<dbReference type="AlphaFoldDB" id="D1MBS6"/>
<dbReference type="GO" id="GO:0005737">
    <property type="term" value="C:cytoplasm"/>
    <property type="evidence" value="ECO:0007669"/>
    <property type="project" value="TreeGrafter"/>
</dbReference>
<dbReference type="PANTHER" id="PTHR45640">
    <property type="entry name" value="HEAT SHOCK PROTEIN HSP-12.2-RELATED"/>
    <property type="match status" value="1"/>
</dbReference>
<dbReference type="Pfam" id="PF00011">
    <property type="entry name" value="HSP20"/>
    <property type="match status" value="1"/>
</dbReference>
<dbReference type="SUPFAM" id="SSF49764">
    <property type="entry name" value="HSP20-like chaperones"/>
    <property type="match status" value="1"/>
</dbReference>
<dbReference type="EMBL" id="GU130157">
    <property type="protein sequence ID" value="ACZ13350.1"/>
    <property type="molecule type" value="mRNA"/>
</dbReference>
<name>D1MBS6_BURXY</name>
<dbReference type="InterPro" id="IPR008978">
    <property type="entry name" value="HSP20-like_chaperone"/>
</dbReference>
<comment type="similarity">
    <text evidence="1 2">Belongs to the small heat shock protein (HSP20) family.</text>
</comment>
<reference evidence="4" key="1">
    <citation type="submission" date="2009-10" db="EMBL/GenBank/DDBJ databases">
        <authorList>
            <person name="Koh Y.H."/>
            <person name="Lee D.-W."/>
            <person name="Um Y."/>
            <person name="Lee Y."/>
            <person name="Kang J.S."/>
            <person name="Lee S.H."/>
            <person name="Choi J.Y."/>
            <person name="Je Y.H."/>
            <person name="Lim K.J."/>
        </authorList>
    </citation>
    <scope>NUCLEOTIDE SEQUENCE</scope>
</reference>
<dbReference type="InterPro" id="IPR002068">
    <property type="entry name" value="A-crystallin/Hsp20_dom"/>
</dbReference>
<dbReference type="PROSITE" id="PS01031">
    <property type="entry name" value="SHSP"/>
    <property type="match status" value="1"/>
</dbReference>
<evidence type="ECO:0000259" key="3">
    <source>
        <dbReference type="PROSITE" id="PS01031"/>
    </source>
</evidence>
<dbReference type="GO" id="GO:0005634">
    <property type="term" value="C:nucleus"/>
    <property type="evidence" value="ECO:0007669"/>
    <property type="project" value="TreeGrafter"/>
</dbReference>
<dbReference type="GO" id="GO:0051082">
    <property type="term" value="F:unfolded protein binding"/>
    <property type="evidence" value="ECO:0007669"/>
    <property type="project" value="TreeGrafter"/>
</dbReference>
<evidence type="ECO:0000313" key="4">
    <source>
        <dbReference type="EMBL" id="ACZ13350.1"/>
    </source>
</evidence>
<sequence>MSLLPYVLDPFNVAPVRRSYYGHDPFHELDRVMGTVLDTIQPALNEAGRLIPANVAGSSLTYSKEGDLTFACDTQGFKPDELKVDIQGQTLLVSGKHQEEKEGEKLERHFQRAIRLPKHVDLAQIKSELDEQGKLTVLVPKVVQPDPKPTSIPIQVKKAVEDKK</sequence>
<dbReference type="InterPro" id="IPR001436">
    <property type="entry name" value="Alpha-crystallin/sHSP_animal"/>
</dbReference>
<proteinExistence type="evidence at transcript level"/>
<evidence type="ECO:0000256" key="1">
    <source>
        <dbReference type="PROSITE-ProRule" id="PRU00285"/>
    </source>
</evidence>
<dbReference type="Gene3D" id="2.60.40.790">
    <property type="match status" value="1"/>
</dbReference>
<dbReference type="PANTHER" id="PTHR45640:SF26">
    <property type="entry name" value="RE23625P"/>
    <property type="match status" value="1"/>
</dbReference>
<evidence type="ECO:0000256" key="2">
    <source>
        <dbReference type="RuleBase" id="RU003616"/>
    </source>
</evidence>
<protein>
    <submittedName>
        <fullName evidence="4">Small HSP21-like protein</fullName>
    </submittedName>
</protein>
<dbReference type="GO" id="GO:0009408">
    <property type="term" value="P:response to heat"/>
    <property type="evidence" value="ECO:0007669"/>
    <property type="project" value="TreeGrafter"/>
</dbReference>
<dbReference type="CDD" id="cd06526">
    <property type="entry name" value="metazoan_ACD"/>
    <property type="match status" value="1"/>
</dbReference>
<accession>D1MBS6</accession>